<evidence type="ECO:0000256" key="1">
    <source>
        <dbReference type="SAM" id="SignalP"/>
    </source>
</evidence>
<proteinExistence type="predicted"/>
<evidence type="ECO:0000313" key="2">
    <source>
        <dbReference type="EMBL" id="KAK0721759.1"/>
    </source>
</evidence>
<dbReference type="GeneID" id="85322883"/>
<keyword evidence="3" id="KW-1185">Reference proteome</keyword>
<dbReference type="EMBL" id="JAUIRO010000003">
    <property type="protein sequence ID" value="KAK0721759.1"/>
    <property type="molecule type" value="Genomic_DNA"/>
</dbReference>
<feature type="signal peptide" evidence="1">
    <location>
        <begin position="1"/>
        <end position="23"/>
    </location>
</feature>
<keyword evidence="1" id="KW-0732">Signal</keyword>
<comment type="caution">
    <text evidence="2">The sequence shown here is derived from an EMBL/GenBank/DDBJ whole genome shotgun (WGS) entry which is preliminary data.</text>
</comment>
<gene>
    <name evidence="2" type="ORF">B0T26DRAFT_673548</name>
</gene>
<accession>A0AA40DZ10</accession>
<name>A0AA40DZ10_9PEZI</name>
<sequence length="180" mass="19605">MHSSVILALGFGSLAAAMTCTEGRPWTPEEYAEFMTLSNTTGWAPMAKIKHCTFGETDFISVPKLEARGGENRWVGFDSSNCPNDRARCVGRQLWLGGCYTSDKILLSGYLWREKTEGAYPTVAYFEGSNCSGKVVHSQGILSGRFSLCDGLGPFSALLESPHTELETSKGTSLVIDDYP</sequence>
<dbReference type="Proteomes" id="UP001172101">
    <property type="component" value="Unassembled WGS sequence"/>
</dbReference>
<feature type="chain" id="PRO_5041234105" evidence="1">
    <location>
        <begin position="24"/>
        <end position="180"/>
    </location>
</feature>
<dbReference type="RefSeq" id="XP_060297683.1">
    <property type="nucleotide sequence ID" value="XM_060439613.1"/>
</dbReference>
<protein>
    <submittedName>
        <fullName evidence="2">Uncharacterized protein</fullName>
    </submittedName>
</protein>
<organism evidence="2 3">
    <name type="scientific">Lasiosphaeria miniovina</name>
    <dbReference type="NCBI Taxonomy" id="1954250"/>
    <lineage>
        <taxon>Eukaryota</taxon>
        <taxon>Fungi</taxon>
        <taxon>Dikarya</taxon>
        <taxon>Ascomycota</taxon>
        <taxon>Pezizomycotina</taxon>
        <taxon>Sordariomycetes</taxon>
        <taxon>Sordariomycetidae</taxon>
        <taxon>Sordariales</taxon>
        <taxon>Lasiosphaeriaceae</taxon>
        <taxon>Lasiosphaeria</taxon>
    </lineage>
</organism>
<evidence type="ECO:0000313" key="3">
    <source>
        <dbReference type="Proteomes" id="UP001172101"/>
    </source>
</evidence>
<reference evidence="2" key="1">
    <citation type="submission" date="2023-06" db="EMBL/GenBank/DDBJ databases">
        <title>Genome-scale phylogeny and comparative genomics of the fungal order Sordariales.</title>
        <authorList>
            <consortium name="Lawrence Berkeley National Laboratory"/>
            <person name="Hensen N."/>
            <person name="Bonometti L."/>
            <person name="Westerberg I."/>
            <person name="Brannstrom I.O."/>
            <person name="Guillou S."/>
            <person name="Cros-Aarteil S."/>
            <person name="Calhoun S."/>
            <person name="Haridas S."/>
            <person name="Kuo A."/>
            <person name="Mondo S."/>
            <person name="Pangilinan J."/>
            <person name="Riley R."/>
            <person name="LaButti K."/>
            <person name="Andreopoulos B."/>
            <person name="Lipzen A."/>
            <person name="Chen C."/>
            <person name="Yanf M."/>
            <person name="Daum C."/>
            <person name="Ng V."/>
            <person name="Clum A."/>
            <person name="Steindorff A."/>
            <person name="Ohm R."/>
            <person name="Martin F."/>
            <person name="Silar P."/>
            <person name="Natvig D."/>
            <person name="Lalanne C."/>
            <person name="Gautier V."/>
            <person name="Ament-velasquez S.L."/>
            <person name="Kruys A."/>
            <person name="Hutchinson M.I."/>
            <person name="Powell A.J."/>
            <person name="Barry K."/>
            <person name="Miller A.N."/>
            <person name="Grigoriev I.V."/>
            <person name="Debuchy R."/>
            <person name="Gladieux P."/>
            <person name="Thoren M.H."/>
            <person name="Johannesson H."/>
        </authorList>
    </citation>
    <scope>NUCLEOTIDE SEQUENCE</scope>
    <source>
        <strain evidence="2">SMH2392-1A</strain>
    </source>
</reference>
<dbReference type="AlphaFoldDB" id="A0AA40DZ10"/>